<dbReference type="InParanoid" id="A0A409YTX4"/>
<comment type="caution">
    <text evidence="9">The sequence shown here is derived from an EMBL/GenBank/DDBJ whole genome shotgun (WGS) entry which is preliminary data.</text>
</comment>
<dbReference type="GO" id="GO:0008180">
    <property type="term" value="C:COP9 signalosome"/>
    <property type="evidence" value="ECO:0007669"/>
    <property type="project" value="UniProtKB-KW"/>
</dbReference>
<dbReference type="EMBL" id="NHTK01000645">
    <property type="protein sequence ID" value="PPR06466.1"/>
    <property type="molecule type" value="Genomic_DNA"/>
</dbReference>
<comment type="subcellular location">
    <subcellularLocation>
        <location evidence="2">Cytoplasm</location>
    </subcellularLocation>
    <subcellularLocation>
        <location evidence="1">Nucleus</location>
    </subcellularLocation>
</comment>
<dbReference type="InterPro" id="IPR000717">
    <property type="entry name" value="PCI_dom"/>
</dbReference>
<dbReference type="InterPro" id="IPR036390">
    <property type="entry name" value="WH_DNA-bd_sf"/>
</dbReference>
<dbReference type="STRING" id="181874.A0A409YTX4"/>
<keyword evidence="6" id="KW-0736">Signalosome</keyword>
<dbReference type="PANTHER" id="PTHR10758:SF1">
    <property type="entry name" value="COP9 SIGNALOSOME COMPLEX SUBUNIT 3"/>
    <property type="match status" value="1"/>
</dbReference>
<dbReference type="GO" id="GO:0005737">
    <property type="term" value="C:cytoplasm"/>
    <property type="evidence" value="ECO:0007669"/>
    <property type="project" value="UniProtKB-SubCell"/>
</dbReference>
<keyword evidence="10" id="KW-1185">Reference proteome</keyword>
<evidence type="ECO:0000259" key="8">
    <source>
        <dbReference type="PROSITE" id="PS50250"/>
    </source>
</evidence>
<dbReference type="InterPro" id="IPR050756">
    <property type="entry name" value="CSN3"/>
</dbReference>
<comment type="similarity">
    <text evidence="3">Belongs to the CSN3 family.</text>
</comment>
<evidence type="ECO:0000256" key="7">
    <source>
        <dbReference type="ARBA" id="ARBA00023242"/>
    </source>
</evidence>
<evidence type="ECO:0000313" key="10">
    <source>
        <dbReference type="Proteomes" id="UP000284842"/>
    </source>
</evidence>
<sequence length="441" mass="48874">MAQFADNLINQITATRSISAVHSVFKTFIKEGHENVFTAMLSNGQDPVVYLSQDVANHTLGLLFLLSSRIHAHNTAPLPPWQVVSQFCAQFSPEQARLVPERVTKLAKGIQRYAQQSGNPALAVTPLQHLIQRYPPDLSYLTTIHSIFLMTCVTTRNFTPALPILAVPITNIDLSLSPDLTYQDNLIYHYTGGIALAALKKWSEAEEYFEICVTSPGNHPAALQFEALKKLRLVQIISKGEVGQLPKYTSSHLIRLFRNSVYAQFLKHYPQNQTALRELVAKEKAVFASEKNLGLINQAIARAPRWVLKKLTATYVTLHLSDIAKRVGIESEDEVRGMLLSMIESGELTAHISSSNTVTFTDPPPSFTKAEVDDVLRKAQDQARLMSLLDAEVGRSKEFLNKVSKGHDNWGPSGPGGIGMGMDEDVYQPASMGWADETMFS</sequence>
<dbReference type="PANTHER" id="PTHR10758">
    <property type="entry name" value="26S PROTEASOME NON-ATPASE REGULATORY SUBUNIT 3/COP9 SIGNALOSOME COMPLEX SUBUNIT 3"/>
    <property type="match status" value="1"/>
</dbReference>
<name>A0A409YTX4_9AGAR</name>
<keyword evidence="7" id="KW-0539">Nucleus</keyword>
<dbReference type="Pfam" id="PF22788">
    <property type="entry name" value="COP9_hel_rpt"/>
    <property type="match status" value="1"/>
</dbReference>
<evidence type="ECO:0000256" key="3">
    <source>
        <dbReference type="ARBA" id="ARBA00007084"/>
    </source>
</evidence>
<evidence type="ECO:0000256" key="5">
    <source>
        <dbReference type="ARBA" id="ARBA00022490"/>
    </source>
</evidence>
<dbReference type="Pfam" id="PF01399">
    <property type="entry name" value="PCI"/>
    <property type="match status" value="1"/>
</dbReference>
<evidence type="ECO:0000256" key="2">
    <source>
        <dbReference type="ARBA" id="ARBA00004496"/>
    </source>
</evidence>
<dbReference type="AlphaFoldDB" id="A0A409YTX4"/>
<proteinExistence type="inferred from homology"/>
<dbReference type="Proteomes" id="UP000284842">
    <property type="component" value="Unassembled WGS sequence"/>
</dbReference>
<evidence type="ECO:0000256" key="6">
    <source>
        <dbReference type="ARBA" id="ARBA00022790"/>
    </source>
</evidence>
<evidence type="ECO:0000313" key="9">
    <source>
        <dbReference type="EMBL" id="PPR06466.1"/>
    </source>
</evidence>
<dbReference type="InterPro" id="IPR055089">
    <property type="entry name" value="COP9_N"/>
</dbReference>
<dbReference type="SUPFAM" id="SSF46785">
    <property type="entry name" value="Winged helix' DNA-binding domain"/>
    <property type="match status" value="1"/>
</dbReference>
<evidence type="ECO:0000256" key="1">
    <source>
        <dbReference type="ARBA" id="ARBA00004123"/>
    </source>
</evidence>
<evidence type="ECO:0000256" key="4">
    <source>
        <dbReference type="ARBA" id="ARBA00014878"/>
    </source>
</evidence>
<keyword evidence="5" id="KW-0963">Cytoplasm</keyword>
<dbReference type="GO" id="GO:0006511">
    <property type="term" value="P:ubiquitin-dependent protein catabolic process"/>
    <property type="evidence" value="ECO:0007669"/>
    <property type="project" value="TreeGrafter"/>
</dbReference>
<organism evidence="9 10">
    <name type="scientific">Panaeolus cyanescens</name>
    <dbReference type="NCBI Taxonomy" id="181874"/>
    <lineage>
        <taxon>Eukaryota</taxon>
        <taxon>Fungi</taxon>
        <taxon>Dikarya</taxon>
        <taxon>Basidiomycota</taxon>
        <taxon>Agaricomycotina</taxon>
        <taxon>Agaricomycetes</taxon>
        <taxon>Agaricomycetidae</taxon>
        <taxon>Agaricales</taxon>
        <taxon>Agaricineae</taxon>
        <taxon>Galeropsidaceae</taxon>
        <taxon>Panaeolus</taxon>
    </lineage>
</organism>
<protein>
    <recommendedName>
        <fullName evidence="4">COP9 signalosome complex subunit 3</fullName>
    </recommendedName>
</protein>
<dbReference type="OrthoDB" id="29061at2759"/>
<feature type="domain" description="PCI" evidence="8">
    <location>
        <begin position="172"/>
        <end position="366"/>
    </location>
</feature>
<reference evidence="9 10" key="1">
    <citation type="journal article" date="2018" name="Evol. Lett.">
        <title>Horizontal gene cluster transfer increased hallucinogenic mushroom diversity.</title>
        <authorList>
            <person name="Reynolds H.T."/>
            <person name="Vijayakumar V."/>
            <person name="Gluck-Thaler E."/>
            <person name="Korotkin H.B."/>
            <person name="Matheny P.B."/>
            <person name="Slot J.C."/>
        </authorList>
    </citation>
    <scope>NUCLEOTIDE SEQUENCE [LARGE SCALE GENOMIC DNA]</scope>
    <source>
        <strain evidence="9 10">2629</strain>
    </source>
</reference>
<gene>
    <name evidence="9" type="ORF">CVT24_002608</name>
</gene>
<accession>A0A409YTX4</accession>
<dbReference type="PROSITE" id="PS50250">
    <property type="entry name" value="PCI"/>
    <property type="match status" value="1"/>
</dbReference>